<sequence>MYTLGHSFVPAGIHAGGLRYHGDSPTLCLLYEEKLVEAVAYHQNPVFESAVLFARTEGIVPAPESAHALKCAVDEALKCREAGEEKTILFGLSGHGNFDLAAYDAYLAGELVDYEYPEEKVKKALEELPEIPAYS</sequence>
<comment type="cofactor">
    <cofactor evidence="1">
        <name>pyridoxal 5'-phosphate</name>
        <dbReference type="ChEBI" id="CHEBI:597326"/>
    </cofactor>
</comment>
<evidence type="ECO:0000256" key="2">
    <source>
        <dbReference type="ARBA" id="ARBA00022898"/>
    </source>
</evidence>
<dbReference type="PANTHER" id="PTHR48077:SF6">
    <property type="entry name" value="TRYPTOPHAN SYNTHASE"/>
    <property type="match status" value="1"/>
</dbReference>
<dbReference type="AlphaFoldDB" id="A0A6V8P9V2"/>
<dbReference type="Gene3D" id="3.40.50.1100">
    <property type="match status" value="1"/>
</dbReference>
<dbReference type="EMBL" id="BLRY01000229">
    <property type="protein sequence ID" value="GFP28454.1"/>
    <property type="molecule type" value="Genomic_DNA"/>
</dbReference>
<keyword evidence="4" id="KW-1185">Reference proteome</keyword>
<comment type="caution">
    <text evidence="3">The sequence shown here is derived from an EMBL/GenBank/DDBJ whole genome shotgun (WGS) entry which is preliminary data.</text>
</comment>
<evidence type="ECO:0000313" key="4">
    <source>
        <dbReference type="Proteomes" id="UP000591948"/>
    </source>
</evidence>
<protein>
    <submittedName>
        <fullName evidence="3">Tryptophan synthase beta chain</fullName>
    </submittedName>
</protein>
<keyword evidence="2" id="KW-0663">Pyridoxal phosphate</keyword>
<reference evidence="3 4" key="1">
    <citation type="journal article" date="2020" name="Front. Microbiol.">
        <title>Single-cell genomics of novel Actinobacteria with the Wood-Ljungdahl pathway discovered in a serpentinizing system.</title>
        <authorList>
            <person name="Merino N."/>
            <person name="Kawai M."/>
            <person name="Boyd E.S."/>
            <person name="Colman D.R."/>
            <person name="McGlynn S.E."/>
            <person name="Nealson K.H."/>
            <person name="Kurokawa K."/>
            <person name="Hongoh Y."/>
        </authorList>
    </citation>
    <scope>NUCLEOTIDE SEQUENCE [LARGE SCALE GENOMIC DNA]</scope>
    <source>
        <strain evidence="3 4">S33</strain>
    </source>
</reference>
<organism evidence="3 4">
    <name type="scientific">Candidatus Hakubella thermalkaliphila</name>
    <dbReference type="NCBI Taxonomy" id="2754717"/>
    <lineage>
        <taxon>Bacteria</taxon>
        <taxon>Bacillati</taxon>
        <taxon>Actinomycetota</taxon>
        <taxon>Actinomycetota incertae sedis</taxon>
        <taxon>Candidatus Hakubellales</taxon>
        <taxon>Candidatus Hakubellaceae</taxon>
        <taxon>Candidatus Hakubella</taxon>
    </lineage>
</organism>
<dbReference type="PANTHER" id="PTHR48077">
    <property type="entry name" value="TRYPTOPHAN SYNTHASE-RELATED"/>
    <property type="match status" value="1"/>
</dbReference>
<dbReference type="GO" id="GO:0005737">
    <property type="term" value="C:cytoplasm"/>
    <property type="evidence" value="ECO:0007669"/>
    <property type="project" value="TreeGrafter"/>
</dbReference>
<gene>
    <name evidence="3" type="ORF">HKBW3S33_01869</name>
</gene>
<dbReference type="InterPro" id="IPR036052">
    <property type="entry name" value="TrpB-like_PALP_sf"/>
</dbReference>
<accession>A0A6V8P9V2</accession>
<dbReference type="SUPFAM" id="SSF53686">
    <property type="entry name" value="Tryptophan synthase beta subunit-like PLP-dependent enzymes"/>
    <property type="match status" value="1"/>
</dbReference>
<evidence type="ECO:0000256" key="1">
    <source>
        <dbReference type="ARBA" id="ARBA00001933"/>
    </source>
</evidence>
<dbReference type="GO" id="GO:0004834">
    <property type="term" value="F:tryptophan synthase activity"/>
    <property type="evidence" value="ECO:0007669"/>
    <property type="project" value="InterPro"/>
</dbReference>
<name>A0A6V8P9V2_9ACTN</name>
<evidence type="ECO:0000313" key="3">
    <source>
        <dbReference type="EMBL" id="GFP28454.1"/>
    </source>
</evidence>
<proteinExistence type="predicted"/>
<dbReference type="Proteomes" id="UP000591948">
    <property type="component" value="Unassembled WGS sequence"/>
</dbReference>
<dbReference type="InterPro" id="IPR023026">
    <property type="entry name" value="Trp_synth_beta/beta-like"/>
</dbReference>
<dbReference type="GO" id="GO:0052684">
    <property type="term" value="F:L-serine hydro-lyase (adding indole, L-tryptophan-forming) activity"/>
    <property type="evidence" value="ECO:0007669"/>
    <property type="project" value="TreeGrafter"/>
</dbReference>